<evidence type="ECO:0000313" key="1">
    <source>
        <dbReference type="EMBL" id="JAH89006.1"/>
    </source>
</evidence>
<proteinExistence type="predicted"/>
<dbReference type="EMBL" id="GBXM01019571">
    <property type="protein sequence ID" value="JAH89006.1"/>
    <property type="molecule type" value="Transcribed_RNA"/>
</dbReference>
<sequence length="68" mass="7779">MRGGKTTLGPKWSCMHLNSSIALQVCPNRLPIPSFPLGNFKERRAKALWVHCYVFRTFSNAIRQKCNT</sequence>
<protein>
    <submittedName>
        <fullName evidence="1">Uncharacterized protein</fullName>
    </submittedName>
</protein>
<organism evidence="1">
    <name type="scientific">Anguilla anguilla</name>
    <name type="common">European freshwater eel</name>
    <name type="synonym">Muraena anguilla</name>
    <dbReference type="NCBI Taxonomy" id="7936"/>
    <lineage>
        <taxon>Eukaryota</taxon>
        <taxon>Metazoa</taxon>
        <taxon>Chordata</taxon>
        <taxon>Craniata</taxon>
        <taxon>Vertebrata</taxon>
        <taxon>Euteleostomi</taxon>
        <taxon>Actinopterygii</taxon>
        <taxon>Neopterygii</taxon>
        <taxon>Teleostei</taxon>
        <taxon>Anguilliformes</taxon>
        <taxon>Anguillidae</taxon>
        <taxon>Anguilla</taxon>
    </lineage>
</organism>
<name>A0A0E9WFD5_ANGAN</name>
<reference evidence="1" key="2">
    <citation type="journal article" date="2015" name="Fish Shellfish Immunol.">
        <title>Early steps in the European eel (Anguilla anguilla)-Vibrio vulnificus interaction in the gills: Role of the RtxA13 toxin.</title>
        <authorList>
            <person name="Callol A."/>
            <person name="Pajuelo D."/>
            <person name="Ebbesson L."/>
            <person name="Teles M."/>
            <person name="MacKenzie S."/>
            <person name="Amaro C."/>
        </authorList>
    </citation>
    <scope>NUCLEOTIDE SEQUENCE</scope>
</reference>
<accession>A0A0E9WFD5</accession>
<reference evidence="1" key="1">
    <citation type="submission" date="2014-11" db="EMBL/GenBank/DDBJ databases">
        <authorList>
            <person name="Amaro Gonzalez C."/>
        </authorList>
    </citation>
    <scope>NUCLEOTIDE SEQUENCE</scope>
</reference>
<dbReference type="AlphaFoldDB" id="A0A0E9WFD5"/>